<evidence type="ECO:0000313" key="3">
    <source>
        <dbReference type="Proteomes" id="UP001183127"/>
    </source>
</evidence>
<reference evidence="2 3" key="1">
    <citation type="submission" date="2023-08" db="EMBL/GenBank/DDBJ databases">
        <title>Complete Genome Sequence of Pseudomonas entomophila TVIN A01.</title>
        <authorList>
            <person name="Shelke T."/>
            <person name="Mahar N.S."/>
            <person name="Gupta I."/>
            <person name="Gupta V."/>
        </authorList>
    </citation>
    <scope>NUCLEOTIDE SEQUENCE [LARGE SCALE GENOMIC DNA]</scope>
    <source>
        <strain evidence="2 3">TVIN-A01</strain>
    </source>
</reference>
<dbReference type="EMBL" id="CP132921">
    <property type="protein sequence ID" value="WMW06660.1"/>
    <property type="molecule type" value="Genomic_DNA"/>
</dbReference>
<feature type="transmembrane region" description="Helical" evidence="1">
    <location>
        <begin position="54"/>
        <end position="76"/>
    </location>
</feature>
<feature type="transmembrane region" description="Helical" evidence="1">
    <location>
        <begin position="88"/>
        <end position="111"/>
    </location>
</feature>
<evidence type="ECO:0000313" key="2">
    <source>
        <dbReference type="EMBL" id="WMW06660.1"/>
    </source>
</evidence>
<proteinExistence type="predicted"/>
<organism evidence="2 3">
    <name type="scientific">Pseudomonas entomophila</name>
    <dbReference type="NCBI Taxonomy" id="312306"/>
    <lineage>
        <taxon>Bacteria</taxon>
        <taxon>Pseudomonadati</taxon>
        <taxon>Pseudomonadota</taxon>
        <taxon>Gammaproteobacteria</taxon>
        <taxon>Pseudomonadales</taxon>
        <taxon>Pseudomonadaceae</taxon>
        <taxon>Pseudomonas</taxon>
    </lineage>
</organism>
<keyword evidence="1" id="KW-0472">Membrane</keyword>
<evidence type="ECO:0008006" key="4">
    <source>
        <dbReference type="Google" id="ProtNLM"/>
    </source>
</evidence>
<gene>
    <name evidence="2" type="ORF">RAH46_04800</name>
</gene>
<keyword evidence="3" id="KW-1185">Reference proteome</keyword>
<feature type="transmembrane region" description="Helical" evidence="1">
    <location>
        <begin position="117"/>
        <end position="138"/>
    </location>
</feature>
<keyword evidence="1" id="KW-0812">Transmembrane</keyword>
<keyword evidence="1" id="KW-1133">Transmembrane helix</keyword>
<protein>
    <recommendedName>
        <fullName evidence="4">Arginine:ornithine antiporter</fullName>
    </recommendedName>
</protein>
<feature type="transmembrane region" description="Helical" evidence="1">
    <location>
        <begin position="12"/>
        <end position="31"/>
    </location>
</feature>
<dbReference type="RefSeq" id="WP_044488510.1">
    <property type="nucleotide sequence ID" value="NZ_CP132921.1"/>
</dbReference>
<name>A0ABY9QU91_9PSED</name>
<evidence type="ECO:0000256" key="1">
    <source>
        <dbReference type="SAM" id="Phobius"/>
    </source>
</evidence>
<dbReference type="GeneID" id="32807943"/>
<accession>A0ABY9QU91</accession>
<sequence length="142" mass="16019">MRAPALNKSIWWGWGLLDVLYLLDYGVSSILRGDLPFYSDALSAMRLIDDHGDYAIAFVALGWALQLSIIASSILLMRRSVWGQRLVWLQLPLRLFLFAPSVSALLSYAGFHFTAGSVQLIALVVVTELVKVWSLWFFRSAR</sequence>
<dbReference type="Proteomes" id="UP001183127">
    <property type="component" value="Chromosome"/>
</dbReference>